<sequence length="209" mass="23811">MDGTLGNERALLQDGRECDCEPYYQCSDSLQSLNVIPSSTLTSILVRKSQARDSRNDEIKCVDVSKDYENYFNAIVLAKVNTKRHGPKIYSAKEEFYPILHRLLIGKRNWGLTIQFRDHSIFMIGVLEWTKRMLIRFEEPLKRAGIFDAVSVSQFSYHLDANLWQAFCELWDPLTNTLPHGAGEVGISLYDLERIGGLPILGAIKNSCH</sequence>
<dbReference type="EMBL" id="JAKOGI010001614">
    <property type="protein sequence ID" value="KAJ8424736.1"/>
    <property type="molecule type" value="Genomic_DNA"/>
</dbReference>
<keyword evidence="2" id="KW-1185">Reference proteome</keyword>
<organism evidence="1 2">
    <name type="scientific">Carnegiea gigantea</name>
    <dbReference type="NCBI Taxonomy" id="171969"/>
    <lineage>
        <taxon>Eukaryota</taxon>
        <taxon>Viridiplantae</taxon>
        <taxon>Streptophyta</taxon>
        <taxon>Embryophyta</taxon>
        <taxon>Tracheophyta</taxon>
        <taxon>Spermatophyta</taxon>
        <taxon>Magnoliopsida</taxon>
        <taxon>eudicotyledons</taxon>
        <taxon>Gunneridae</taxon>
        <taxon>Pentapetalae</taxon>
        <taxon>Caryophyllales</taxon>
        <taxon>Cactineae</taxon>
        <taxon>Cactaceae</taxon>
        <taxon>Cactoideae</taxon>
        <taxon>Echinocereeae</taxon>
        <taxon>Carnegiea</taxon>
    </lineage>
</organism>
<proteinExistence type="predicted"/>
<protein>
    <submittedName>
        <fullName evidence="1">Uncharacterized protein</fullName>
    </submittedName>
</protein>
<dbReference type="OrthoDB" id="1642709at2759"/>
<dbReference type="AlphaFoldDB" id="A0A9Q1GPY2"/>
<evidence type="ECO:0000313" key="2">
    <source>
        <dbReference type="Proteomes" id="UP001153076"/>
    </source>
</evidence>
<comment type="caution">
    <text evidence="1">The sequence shown here is derived from an EMBL/GenBank/DDBJ whole genome shotgun (WGS) entry which is preliminary data.</text>
</comment>
<evidence type="ECO:0000313" key="1">
    <source>
        <dbReference type="EMBL" id="KAJ8424736.1"/>
    </source>
</evidence>
<dbReference type="Proteomes" id="UP001153076">
    <property type="component" value="Unassembled WGS sequence"/>
</dbReference>
<name>A0A9Q1GPY2_9CARY</name>
<accession>A0A9Q1GPY2</accession>
<gene>
    <name evidence="1" type="ORF">Cgig2_027769</name>
</gene>
<reference evidence="1" key="1">
    <citation type="submission" date="2022-04" db="EMBL/GenBank/DDBJ databases">
        <title>Carnegiea gigantea Genome sequencing and assembly v2.</title>
        <authorList>
            <person name="Copetti D."/>
            <person name="Sanderson M.J."/>
            <person name="Burquez A."/>
            <person name="Wojciechowski M.F."/>
        </authorList>
    </citation>
    <scope>NUCLEOTIDE SEQUENCE</scope>
    <source>
        <strain evidence="1">SGP5-SGP5p</strain>
        <tissue evidence="1">Aerial part</tissue>
    </source>
</reference>